<gene>
    <name evidence="2" type="primary">resA_4</name>
    <name evidence="2" type="ORF">Mal15_41700</name>
</gene>
<dbReference type="GO" id="GO:0016491">
    <property type="term" value="F:oxidoreductase activity"/>
    <property type="evidence" value="ECO:0007669"/>
    <property type="project" value="InterPro"/>
</dbReference>
<dbReference type="InterPro" id="IPR013766">
    <property type="entry name" value="Thioredoxin_domain"/>
</dbReference>
<dbReference type="PANTHER" id="PTHR42852:SF13">
    <property type="entry name" value="PROTEIN DIPZ"/>
    <property type="match status" value="1"/>
</dbReference>
<dbReference type="KEGG" id="smam:Mal15_41700"/>
<name>A0A5B9MJF5_9BACT</name>
<dbReference type="AlphaFoldDB" id="A0A5B9MJF5"/>
<dbReference type="PROSITE" id="PS51352">
    <property type="entry name" value="THIOREDOXIN_2"/>
    <property type="match status" value="1"/>
</dbReference>
<reference evidence="2 3" key="1">
    <citation type="submission" date="2019-02" db="EMBL/GenBank/DDBJ databases">
        <title>Planctomycetal bacteria perform biofilm scaping via a novel small molecule.</title>
        <authorList>
            <person name="Jeske O."/>
            <person name="Boedeker C."/>
            <person name="Wiegand S."/>
            <person name="Breitling P."/>
            <person name="Kallscheuer N."/>
            <person name="Jogler M."/>
            <person name="Rohde M."/>
            <person name="Petersen J."/>
            <person name="Medema M.H."/>
            <person name="Surup F."/>
            <person name="Jogler C."/>
        </authorList>
    </citation>
    <scope>NUCLEOTIDE SEQUENCE [LARGE SCALE GENOMIC DNA]</scope>
    <source>
        <strain evidence="2 3">Mal15</strain>
    </source>
</reference>
<dbReference type="InterPro" id="IPR000866">
    <property type="entry name" value="AhpC/TSA"/>
</dbReference>
<feature type="domain" description="Thioredoxin" evidence="1">
    <location>
        <begin position="301"/>
        <end position="440"/>
    </location>
</feature>
<accession>A0A5B9MJF5</accession>
<dbReference type="PANTHER" id="PTHR42852">
    <property type="entry name" value="THIOL:DISULFIDE INTERCHANGE PROTEIN DSBE"/>
    <property type="match status" value="1"/>
</dbReference>
<dbReference type="RefSeq" id="WP_147869393.1">
    <property type="nucleotide sequence ID" value="NZ_CP036264.1"/>
</dbReference>
<dbReference type="CDD" id="cd02966">
    <property type="entry name" value="TlpA_like_family"/>
    <property type="match status" value="1"/>
</dbReference>
<protein>
    <submittedName>
        <fullName evidence="2">Thiol-disulfide oxidoreductase ResA</fullName>
    </submittedName>
</protein>
<dbReference type="InterPro" id="IPR050553">
    <property type="entry name" value="Thioredoxin_ResA/DsbE_sf"/>
</dbReference>
<evidence type="ECO:0000259" key="1">
    <source>
        <dbReference type="PROSITE" id="PS51352"/>
    </source>
</evidence>
<dbReference type="EMBL" id="CP036264">
    <property type="protein sequence ID" value="QEG00101.1"/>
    <property type="molecule type" value="Genomic_DNA"/>
</dbReference>
<keyword evidence="3" id="KW-1185">Reference proteome</keyword>
<evidence type="ECO:0000313" key="2">
    <source>
        <dbReference type="EMBL" id="QEG00101.1"/>
    </source>
</evidence>
<organism evidence="2 3">
    <name type="scientific">Stieleria maiorica</name>
    <dbReference type="NCBI Taxonomy" id="2795974"/>
    <lineage>
        <taxon>Bacteria</taxon>
        <taxon>Pseudomonadati</taxon>
        <taxon>Planctomycetota</taxon>
        <taxon>Planctomycetia</taxon>
        <taxon>Pirellulales</taxon>
        <taxon>Pirellulaceae</taxon>
        <taxon>Stieleria</taxon>
    </lineage>
</organism>
<dbReference type="GO" id="GO:0016209">
    <property type="term" value="F:antioxidant activity"/>
    <property type="evidence" value="ECO:0007669"/>
    <property type="project" value="InterPro"/>
</dbReference>
<dbReference type="Gene3D" id="3.40.30.10">
    <property type="entry name" value="Glutaredoxin"/>
    <property type="match status" value="1"/>
</dbReference>
<dbReference type="Pfam" id="PF00578">
    <property type="entry name" value="AhpC-TSA"/>
    <property type="match status" value="1"/>
</dbReference>
<sequence>MQRRSTVWLTGLSVLVVAVSPLARGDEGGKVLPFFAAAIRTEAQRSEISATASAFAIVDCNAFLVDSKFDSDAVDRSGLASQLRRVAAVAPEELKLVMRFHFPVEVTGPVRTEIKKTLDRISRAAGFRSVFISEVNTSVRWADQYAALGQRDDSESNVEPIIADRWIKAYPIRTKLSRLAIGDADGVIEIKQPFDGRQMDLSPELRSVIERAVRSMGLGPAKEKLLFRVHSTDAGRELVEQLFDARRPPTIPENVTEGPLFEFIQSQQKRYRPSPAMALARTLGFESIGYVHSPGGGAPEKLIGQTVPTFDLDLLGGGRLELSRFISGRPALVTFWGVACGPCRQVAPHLTRMNQKYEGRFAIVAVNGYDEAPDVVAEFAAQNRLEHPIVLGGGEVASNAYFVGAYPTTFFVDRQGTVVDYSVGFDSAEALESRISELVADDR</sequence>
<proteinExistence type="predicted"/>
<evidence type="ECO:0000313" key="3">
    <source>
        <dbReference type="Proteomes" id="UP000321353"/>
    </source>
</evidence>
<dbReference type="Proteomes" id="UP000321353">
    <property type="component" value="Chromosome"/>
</dbReference>
<dbReference type="SUPFAM" id="SSF52833">
    <property type="entry name" value="Thioredoxin-like"/>
    <property type="match status" value="1"/>
</dbReference>
<dbReference type="InterPro" id="IPR036249">
    <property type="entry name" value="Thioredoxin-like_sf"/>
</dbReference>